<organism evidence="1 2">
    <name type="scientific">Gnathostoma spinigerum</name>
    <dbReference type="NCBI Taxonomy" id="75299"/>
    <lineage>
        <taxon>Eukaryota</taxon>
        <taxon>Metazoa</taxon>
        <taxon>Ecdysozoa</taxon>
        <taxon>Nematoda</taxon>
        <taxon>Chromadorea</taxon>
        <taxon>Rhabditida</taxon>
        <taxon>Spirurina</taxon>
        <taxon>Gnathostomatomorpha</taxon>
        <taxon>Gnathostomatoidea</taxon>
        <taxon>Gnathostomatidae</taxon>
        <taxon>Gnathostoma</taxon>
    </lineage>
</organism>
<keyword evidence="2" id="KW-1185">Reference proteome</keyword>
<sequence length="112" mass="13122">MQNKSSGCAKQSNTIRNLRPRLEYKVEEGFAGSDVKKALLESIYEKHKQDHKKELEKTREILHRGRKKRNREKKREVGINQLPVKTEFLQLTNSFGSSHWISVVTLTIFQEI</sequence>
<dbReference type="Proteomes" id="UP001608902">
    <property type="component" value="Unassembled WGS sequence"/>
</dbReference>
<evidence type="ECO:0000313" key="1">
    <source>
        <dbReference type="EMBL" id="MFH4980000.1"/>
    </source>
</evidence>
<gene>
    <name evidence="1" type="ORF">AB6A40_006709</name>
</gene>
<protein>
    <submittedName>
        <fullName evidence="1">Uncharacterized protein</fullName>
    </submittedName>
</protein>
<accession>A0ABD6EJ43</accession>
<proteinExistence type="predicted"/>
<dbReference type="EMBL" id="JBGFUD010004917">
    <property type="protein sequence ID" value="MFH4980000.1"/>
    <property type="molecule type" value="Genomic_DNA"/>
</dbReference>
<evidence type="ECO:0000313" key="2">
    <source>
        <dbReference type="Proteomes" id="UP001608902"/>
    </source>
</evidence>
<name>A0ABD6EJ43_9BILA</name>
<reference evidence="1 2" key="1">
    <citation type="submission" date="2024-08" db="EMBL/GenBank/DDBJ databases">
        <title>Gnathostoma spinigerum genome.</title>
        <authorList>
            <person name="Gonzalez-Bertolin B."/>
            <person name="Monzon S."/>
            <person name="Zaballos A."/>
            <person name="Jimenez P."/>
            <person name="Dekumyoy P."/>
            <person name="Varona S."/>
            <person name="Cuesta I."/>
            <person name="Sumanam S."/>
            <person name="Adisakwattana P."/>
            <person name="Gasser R.B."/>
            <person name="Hernandez-Gonzalez A."/>
            <person name="Young N.D."/>
            <person name="Perteguer M.J."/>
        </authorList>
    </citation>
    <scope>NUCLEOTIDE SEQUENCE [LARGE SCALE GENOMIC DNA]</scope>
    <source>
        <strain evidence="1">AL3</strain>
        <tissue evidence="1">Liver</tissue>
    </source>
</reference>
<dbReference type="AlphaFoldDB" id="A0ABD6EJ43"/>
<comment type="caution">
    <text evidence="1">The sequence shown here is derived from an EMBL/GenBank/DDBJ whole genome shotgun (WGS) entry which is preliminary data.</text>
</comment>